<organism evidence="2">
    <name type="scientific">marine sediment metagenome</name>
    <dbReference type="NCBI Taxonomy" id="412755"/>
    <lineage>
        <taxon>unclassified sequences</taxon>
        <taxon>metagenomes</taxon>
        <taxon>ecological metagenomes</taxon>
    </lineage>
</organism>
<dbReference type="GO" id="GO:0015074">
    <property type="term" value="P:DNA integration"/>
    <property type="evidence" value="ECO:0007669"/>
    <property type="project" value="InterPro"/>
</dbReference>
<dbReference type="InterPro" id="IPR001584">
    <property type="entry name" value="Integrase_cat-core"/>
</dbReference>
<accession>X1J359</accession>
<dbReference type="AlphaFoldDB" id="X1J359"/>
<comment type="caution">
    <text evidence="2">The sequence shown here is derived from an EMBL/GenBank/DDBJ whole genome shotgun (WGS) entry which is preliminary data.</text>
</comment>
<protein>
    <recommendedName>
        <fullName evidence="1">Integrase catalytic domain-containing protein</fullName>
    </recommendedName>
</protein>
<dbReference type="PANTHER" id="PTHR46889:SF7">
    <property type="entry name" value="TRANSPOSASE FOR INSERTION SEQUENCE ELEMENT IS904"/>
    <property type="match status" value="1"/>
</dbReference>
<reference evidence="2" key="1">
    <citation type="journal article" date="2014" name="Front. Microbiol.">
        <title>High frequency of phylogenetically diverse reductive dehalogenase-homologous genes in deep subseafloor sedimentary metagenomes.</title>
        <authorList>
            <person name="Kawai M."/>
            <person name="Futagami T."/>
            <person name="Toyoda A."/>
            <person name="Takaki Y."/>
            <person name="Nishi S."/>
            <person name="Hori S."/>
            <person name="Arai W."/>
            <person name="Tsubouchi T."/>
            <person name="Morono Y."/>
            <person name="Uchiyama I."/>
            <person name="Ito T."/>
            <person name="Fujiyama A."/>
            <person name="Inagaki F."/>
            <person name="Takami H."/>
        </authorList>
    </citation>
    <scope>NUCLEOTIDE SEQUENCE</scope>
    <source>
        <strain evidence="2">Expedition CK06-06</strain>
    </source>
</reference>
<dbReference type="InterPro" id="IPR036397">
    <property type="entry name" value="RNaseH_sf"/>
</dbReference>
<dbReference type="EMBL" id="BARU01025980">
    <property type="protein sequence ID" value="GAH72789.1"/>
    <property type="molecule type" value="Genomic_DNA"/>
</dbReference>
<sequence>MSGKANPYDNAKIESFFRTLKVEEVYMFEYETYGEVLKRIPYFIEEVYNKKRLHSSLGYMPPEEFENINNENMKGNESHQLILTN</sequence>
<dbReference type="PANTHER" id="PTHR46889">
    <property type="entry name" value="TRANSPOSASE INSF FOR INSERTION SEQUENCE IS3B-RELATED"/>
    <property type="match status" value="1"/>
</dbReference>
<dbReference type="InterPro" id="IPR050900">
    <property type="entry name" value="Transposase_IS3/IS150/IS904"/>
</dbReference>
<dbReference type="SUPFAM" id="SSF53098">
    <property type="entry name" value="Ribonuclease H-like"/>
    <property type="match status" value="1"/>
</dbReference>
<gene>
    <name evidence="2" type="ORF">S03H2_41789</name>
</gene>
<dbReference type="GO" id="GO:0003676">
    <property type="term" value="F:nucleic acid binding"/>
    <property type="evidence" value="ECO:0007669"/>
    <property type="project" value="InterPro"/>
</dbReference>
<dbReference type="Pfam" id="PF13683">
    <property type="entry name" value="rve_3"/>
    <property type="match status" value="1"/>
</dbReference>
<evidence type="ECO:0000313" key="2">
    <source>
        <dbReference type="EMBL" id="GAH72789.1"/>
    </source>
</evidence>
<dbReference type="PROSITE" id="PS50994">
    <property type="entry name" value="INTEGRASE"/>
    <property type="match status" value="1"/>
</dbReference>
<dbReference type="Gene3D" id="3.30.420.10">
    <property type="entry name" value="Ribonuclease H-like superfamily/Ribonuclease H"/>
    <property type="match status" value="1"/>
</dbReference>
<evidence type="ECO:0000259" key="1">
    <source>
        <dbReference type="PROSITE" id="PS50994"/>
    </source>
</evidence>
<feature type="domain" description="Integrase catalytic" evidence="1">
    <location>
        <begin position="1"/>
        <end position="69"/>
    </location>
</feature>
<proteinExistence type="predicted"/>
<dbReference type="InterPro" id="IPR012337">
    <property type="entry name" value="RNaseH-like_sf"/>
</dbReference>
<name>X1J359_9ZZZZ</name>